<keyword evidence="3" id="KW-0963">Cytoplasm</keyword>
<keyword evidence="9" id="KW-0170">Cobalt</keyword>
<reference evidence="11 12" key="1">
    <citation type="submission" date="2023-07" db="EMBL/GenBank/DDBJ databases">
        <title>Genomic Encyclopedia of Type Strains, Phase IV (KMG-IV): sequencing the most valuable type-strain genomes for metagenomic binning, comparative biology and taxonomic classification.</title>
        <authorList>
            <person name="Goeker M."/>
        </authorList>
    </citation>
    <scope>NUCLEOTIDE SEQUENCE [LARGE SCALE GENOMIC DNA]</scope>
    <source>
        <strain evidence="11 12">DSM 5896</strain>
    </source>
</reference>
<evidence type="ECO:0000313" key="12">
    <source>
        <dbReference type="Proteomes" id="UP001237448"/>
    </source>
</evidence>
<sequence>MTTSTTREILADLVAFDTTSSRSNLPLIRYVRDYLAGFGIEAEIFADDAGDKANLWATIGPPGPGGFILSGHTDCVPVDGQAWTSPPFALTERDGRLYGRGSTDMKGFLASVLAAVPALVAGKLREPVHLAFSYDEEVGCTGVRAMIARLAGRGEKPAACLVGEPTDMRVVVGHKGGRGYDCLVTGSEAHSSLAPRAANAIEYAAELVVFIRRLAAELALGPADEEYDVVHSTISTGRIRGGTAVNIVPRTCALTFEFRNLAEVMPDAIFGRIAAYAEEELVPAMRRQAPEASIGFEMLYDYPAHGIDPAHPLVTRIKNAVGHNGHGKVAYGTEAGLFQRDFGVPTVVCGPGSIDVAHKPDESILPSQLDLCDAALRRLLLG</sequence>
<comment type="caution">
    <text evidence="11">The sequence shown here is derived from an EMBL/GenBank/DDBJ whole genome shotgun (WGS) entry which is preliminary data.</text>
</comment>
<accession>A0ABU0FLH7</accession>
<dbReference type="GO" id="GO:0008777">
    <property type="term" value="F:acetylornithine deacetylase activity"/>
    <property type="evidence" value="ECO:0007669"/>
    <property type="project" value="UniProtKB-EC"/>
</dbReference>
<evidence type="ECO:0000256" key="9">
    <source>
        <dbReference type="ARBA" id="ARBA00023285"/>
    </source>
</evidence>
<dbReference type="NCBIfam" id="TIGR01892">
    <property type="entry name" value="AcOrn-deacetyl"/>
    <property type="match status" value="1"/>
</dbReference>
<dbReference type="Gene3D" id="3.40.630.10">
    <property type="entry name" value="Zn peptidases"/>
    <property type="match status" value="1"/>
</dbReference>
<keyword evidence="6" id="KW-0479">Metal-binding</keyword>
<comment type="cofactor">
    <cofactor evidence="1">
        <name>Zn(2+)</name>
        <dbReference type="ChEBI" id="CHEBI:29105"/>
    </cofactor>
</comment>
<evidence type="ECO:0000256" key="2">
    <source>
        <dbReference type="ARBA" id="ARBA00005691"/>
    </source>
</evidence>
<keyword evidence="8" id="KW-0862">Zinc</keyword>
<keyword evidence="4" id="KW-0055">Arginine biosynthesis</keyword>
<evidence type="ECO:0000256" key="1">
    <source>
        <dbReference type="ARBA" id="ARBA00001947"/>
    </source>
</evidence>
<evidence type="ECO:0000256" key="6">
    <source>
        <dbReference type="ARBA" id="ARBA00022723"/>
    </source>
</evidence>
<dbReference type="PANTHER" id="PTHR43808">
    <property type="entry name" value="ACETYLORNITHINE DEACETYLASE"/>
    <property type="match status" value="1"/>
</dbReference>
<dbReference type="NCBIfam" id="NF005710">
    <property type="entry name" value="PRK07522.1"/>
    <property type="match status" value="1"/>
</dbReference>
<dbReference type="InterPro" id="IPR010169">
    <property type="entry name" value="AcOrn-deacetyl"/>
</dbReference>
<dbReference type="InterPro" id="IPR002933">
    <property type="entry name" value="Peptidase_M20"/>
</dbReference>
<evidence type="ECO:0000256" key="8">
    <source>
        <dbReference type="ARBA" id="ARBA00022833"/>
    </source>
</evidence>
<evidence type="ECO:0000256" key="5">
    <source>
        <dbReference type="ARBA" id="ARBA00022605"/>
    </source>
</evidence>
<organism evidence="11 12">
    <name type="scientific">Labrys monachus</name>
    <dbReference type="NCBI Taxonomy" id="217067"/>
    <lineage>
        <taxon>Bacteria</taxon>
        <taxon>Pseudomonadati</taxon>
        <taxon>Pseudomonadota</taxon>
        <taxon>Alphaproteobacteria</taxon>
        <taxon>Hyphomicrobiales</taxon>
        <taxon>Xanthobacteraceae</taxon>
        <taxon>Labrys</taxon>
    </lineage>
</organism>
<dbReference type="PROSITE" id="PS00759">
    <property type="entry name" value="ARGE_DAPE_CPG2_2"/>
    <property type="match status" value="1"/>
</dbReference>
<dbReference type="EC" id="3.5.1.16" evidence="11"/>
<evidence type="ECO:0000256" key="4">
    <source>
        <dbReference type="ARBA" id="ARBA00022571"/>
    </source>
</evidence>
<dbReference type="InterPro" id="IPR001261">
    <property type="entry name" value="ArgE/DapE_CS"/>
</dbReference>
<evidence type="ECO:0000256" key="7">
    <source>
        <dbReference type="ARBA" id="ARBA00022801"/>
    </source>
</evidence>
<feature type="domain" description="Peptidase M20 dimerisation" evidence="10">
    <location>
        <begin position="172"/>
        <end position="283"/>
    </location>
</feature>
<dbReference type="Gene3D" id="3.30.70.360">
    <property type="match status" value="1"/>
</dbReference>
<dbReference type="PANTHER" id="PTHR43808:SF31">
    <property type="entry name" value="N-ACETYL-L-CITRULLINE DEACETYLASE"/>
    <property type="match status" value="1"/>
</dbReference>
<dbReference type="InterPro" id="IPR036264">
    <property type="entry name" value="Bact_exopeptidase_dim_dom"/>
</dbReference>
<dbReference type="SUPFAM" id="SSF53187">
    <property type="entry name" value="Zn-dependent exopeptidases"/>
    <property type="match status" value="1"/>
</dbReference>
<evidence type="ECO:0000259" key="10">
    <source>
        <dbReference type="Pfam" id="PF07687"/>
    </source>
</evidence>
<keyword evidence="12" id="KW-1185">Reference proteome</keyword>
<dbReference type="SUPFAM" id="SSF55031">
    <property type="entry name" value="Bacterial exopeptidase dimerisation domain"/>
    <property type="match status" value="1"/>
</dbReference>
<keyword evidence="5" id="KW-0028">Amino-acid biosynthesis</keyword>
<dbReference type="RefSeq" id="WP_307434193.1">
    <property type="nucleotide sequence ID" value="NZ_JAUSVK010000001.1"/>
</dbReference>
<evidence type="ECO:0000313" key="11">
    <source>
        <dbReference type="EMBL" id="MDQ0395467.1"/>
    </source>
</evidence>
<dbReference type="InterPro" id="IPR011650">
    <property type="entry name" value="Peptidase_M20_dimer"/>
</dbReference>
<keyword evidence="7 11" id="KW-0378">Hydrolase</keyword>
<dbReference type="Pfam" id="PF01546">
    <property type="entry name" value="Peptidase_M20"/>
    <property type="match status" value="1"/>
</dbReference>
<protein>
    <submittedName>
        <fullName evidence="11">Acetylornithine deacetylase</fullName>
        <ecNumber evidence="11">3.5.1.16</ecNumber>
    </submittedName>
</protein>
<comment type="similarity">
    <text evidence="2">Belongs to the peptidase M20A family. ArgE subfamily.</text>
</comment>
<dbReference type="InterPro" id="IPR050072">
    <property type="entry name" value="Peptidase_M20A"/>
</dbReference>
<evidence type="ECO:0000256" key="3">
    <source>
        <dbReference type="ARBA" id="ARBA00022490"/>
    </source>
</evidence>
<dbReference type="EMBL" id="JAUSVK010000001">
    <property type="protein sequence ID" value="MDQ0395467.1"/>
    <property type="molecule type" value="Genomic_DNA"/>
</dbReference>
<proteinExistence type="inferred from homology"/>
<gene>
    <name evidence="11" type="ORF">J3R73_005259</name>
</gene>
<dbReference type="CDD" id="cd03894">
    <property type="entry name" value="M20_ArgE"/>
    <property type="match status" value="1"/>
</dbReference>
<name>A0ABU0FLH7_9HYPH</name>
<dbReference type="Pfam" id="PF07687">
    <property type="entry name" value="M20_dimer"/>
    <property type="match status" value="1"/>
</dbReference>
<dbReference type="Proteomes" id="UP001237448">
    <property type="component" value="Unassembled WGS sequence"/>
</dbReference>